<gene>
    <name evidence="2" type="ORF">HHO47_05875</name>
</gene>
<dbReference type="EMBL" id="JABBMT010000006">
    <property type="protein sequence ID" value="NMM40388.1"/>
    <property type="molecule type" value="Genomic_DNA"/>
</dbReference>
<keyword evidence="1" id="KW-0732">Signal</keyword>
<evidence type="ECO:0000256" key="1">
    <source>
        <dbReference type="SAM" id="SignalP"/>
    </source>
</evidence>
<feature type="signal peptide" evidence="1">
    <location>
        <begin position="1"/>
        <end position="20"/>
    </location>
</feature>
<evidence type="ECO:0000313" key="2">
    <source>
        <dbReference type="EMBL" id="NMM40388.1"/>
    </source>
</evidence>
<dbReference type="Proteomes" id="UP000570493">
    <property type="component" value="Unassembled WGS sequence"/>
</dbReference>
<reference evidence="2" key="1">
    <citation type="submission" date="2020-04" db="EMBL/GenBank/DDBJ databases">
        <title>Genome Sequencing for Pseudoaltermonas arctica.</title>
        <authorList>
            <person name="Elkins N.S."/>
        </authorList>
    </citation>
    <scope>NUCLEOTIDE SEQUENCE [LARGE SCALE GENOMIC DNA]</scope>
    <source>
        <strain evidence="2">NEC-BIFX-2020_0012</strain>
    </source>
</reference>
<comment type="caution">
    <text evidence="2">The sequence shown here is derived from an EMBL/GenBank/DDBJ whole genome shotgun (WGS) entry which is preliminary data.</text>
</comment>
<feature type="chain" id="PRO_5031424610" description="Adhesin domain-containing protein" evidence="1">
    <location>
        <begin position="21"/>
        <end position="205"/>
    </location>
</feature>
<organism evidence="2 3">
    <name type="scientific">Pseudoalteromonas arctica</name>
    <dbReference type="NCBI Taxonomy" id="394751"/>
    <lineage>
        <taxon>Bacteria</taxon>
        <taxon>Pseudomonadati</taxon>
        <taxon>Pseudomonadota</taxon>
        <taxon>Gammaproteobacteria</taxon>
        <taxon>Alteromonadales</taxon>
        <taxon>Pseudoalteromonadaceae</taxon>
        <taxon>Pseudoalteromonas</taxon>
    </lineage>
</organism>
<keyword evidence="3" id="KW-1185">Reference proteome</keyword>
<dbReference type="AlphaFoldDB" id="A0A7Y0HBH0"/>
<proteinExistence type="predicted"/>
<accession>A0A7Y0HBH0</accession>
<protein>
    <recommendedName>
        <fullName evidence="4">Adhesin domain-containing protein</fullName>
    </recommendedName>
</protein>
<evidence type="ECO:0008006" key="4">
    <source>
        <dbReference type="Google" id="ProtNLM"/>
    </source>
</evidence>
<dbReference type="RefSeq" id="WP_169019446.1">
    <property type="nucleotide sequence ID" value="NZ_JABBMT010000006.1"/>
</dbReference>
<evidence type="ECO:0000313" key="3">
    <source>
        <dbReference type="Proteomes" id="UP000570493"/>
    </source>
</evidence>
<name>A0A7Y0HBH0_9GAMM</name>
<sequence length="205" mass="22217">MNTFSISTLAIALLSSSAFAHSEHKLEHTFDVSAQQELMINVPVGSLELVTYKGNQVKVSIELKAKNDSWFNDDVALEDITLSHKQNNDKLSLAIDNDDVQQTWIVSMPTTMAIDLELGVGDIEVNDFANSATIDVGVGAVQISSALDDYQSITLESGVGDTKISGMKNAPKHSRKIVSSESEYKGNGQYKINIEVGVGDIKVKN</sequence>